<dbReference type="InterPro" id="IPR001996">
    <property type="entry name" value="PTS_IIB_1"/>
</dbReference>
<evidence type="ECO:0000256" key="9">
    <source>
        <dbReference type="ARBA" id="ARBA00022989"/>
    </source>
</evidence>
<feature type="transmembrane region" description="Helical" evidence="12">
    <location>
        <begin position="52"/>
        <end position="71"/>
    </location>
</feature>
<keyword evidence="3" id="KW-1003">Cell membrane</keyword>
<dbReference type="PROSITE" id="PS01035">
    <property type="entry name" value="PTS_EIIB_TYPE_1_CYS"/>
    <property type="match status" value="1"/>
</dbReference>
<proteinExistence type="predicted"/>
<evidence type="ECO:0000256" key="6">
    <source>
        <dbReference type="ARBA" id="ARBA00022683"/>
    </source>
</evidence>
<keyword evidence="4" id="KW-0762">Sugar transport</keyword>
<dbReference type="Gene3D" id="3.30.1360.60">
    <property type="entry name" value="Glucose permease domain IIB"/>
    <property type="match status" value="1"/>
</dbReference>
<keyword evidence="8" id="KW-0418">Kinase</keyword>
<evidence type="ECO:0000313" key="16">
    <source>
        <dbReference type="Proteomes" id="UP000710815"/>
    </source>
</evidence>
<protein>
    <submittedName>
        <fullName evidence="15">N-acetylglucosamine-specific PTS transporter subunit IIBC</fullName>
        <ecNumber evidence="15">2.7.1.193</ecNumber>
    </submittedName>
</protein>
<dbReference type="NCBIfam" id="TIGR01998">
    <property type="entry name" value="PTS-II-BC-nag"/>
    <property type="match status" value="1"/>
</dbReference>
<evidence type="ECO:0000256" key="5">
    <source>
        <dbReference type="ARBA" id="ARBA00022679"/>
    </source>
</evidence>
<dbReference type="InterPro" id="IPR010974">
    <property type="entry name" value="PTS_IIBC_nag"/>
</dbReference>
<dbReference type="EC" id="2.7.1.193" evidence="15"/>
<gene>
    <name evidence="15" type="primary">nagE</name>
    <name evidence="15" type="ORF">JS533_006440</name>
</gene>
<dbReference type="InterPro" id="IPR050429">
    <property type="entry name" value="PTS_Glucose_EIICBA"/>
</dbReference>
<dbReference type="SUPFAM" id="SSF55604">
    <property type="entry name" value="Glucose permease domain IIB"/>
    <property type="match status" value="1"/>
</dbReference>
<feature type="transmembrane region" description="Helical" evidence="12">
    <location>
        <begin position="83"/>
        <end position="102"/>
    </location>
</feature>
<feature type="transmembrane region" description="Helical" evidence="12">
    <location>
        <begin position="301"/>
        <end position="320"/>
    </location>
</feature>
<keyword evidence="10 12" id="KW-0472">Membrane</keyword>
<evidence type="ECO:0000256" key="11">
    <source>
        <dbReference type="PROSITE-ProRule" id="PRU00421"/>
    </source>
</evidence>
<dbReference type="PROSITE" id="PS51103">
    <property type="entry name" value="PTS_EIIC_TYPE_1"/>
    <property type="match status" value="1"/>
</dbReference>
<dbReference type="EMBL" id="JAFEJT020000021">
    <property type="protein sequence ID" value="MCH9275911.1"/>
    <property type="molecule type" value="Genomic_DNA"/>
</dbReference>
<keyword evidence="7 12" id="KW-0812">Transmembrane</keyword>
<dbReference type="PANTHER" id="PTHR30009:SF4">
    <property type="entry name" value="PTS SYSTEM N-ACETYLGLUCOSAMINE-SPECIFIC EIICBA COMPONENT"/>
    <property type="match status" value="1"/>
</dbReference>
<feature type="transmembrane region" description="Helical" evidence="12">
    <location>
        <begin position="189"/>
        <end position="208"/>
    </location>
</feature>
<dbReference type="CDD" id="cd00212">
    <property type="entry name" value="PTS_IIB_glc"/>
    <property type="match status" value="1"/>
</dbReference>
<evidence type="ECO:0000256" key="12">
    <source>
        <dbReference type="SAM" id="Phobius"/>
    </source>
</evidence>
<keyword evidence="16" id="KW-1185">Reference proteome</keyword>
<dbReference type="Pfam" id="PF00367">
    <property type="entry name" value="PTS_EIIB"/>
    <property type="match status" value="1"/>
</dbReference>
<evidence type="ECO:0000259" key="14">
    <source>
        <dbReference type="PROSITE" id="PS51103"/>
    </source>
</evidence>
<evidence type="ECO:0000259" key="13">
    <source>
        <dbReference type="PROSITE" id="PS51098"/>
    </source>
</evidence>
<dbReference type="GO" id="GO:0103111">
    <property type="term" value="F:protein-N(pi)-phosphohistidine--N-acetyl-D-glucosamine phosphotransferase activity"/>
    <property type="evidence" value="ECO:0007669"/>
    <property type="project" value="UniProtKB-EC"/>
</dbReference>
<feature type="transmembrane region" description="Helical" evidence="12">
    <location>
        <begin position="161"/>
        <end position="183"/>
    </location>
</feature>
<organism evidence="15 16">
    <name type="scientific">Bifidobacterium amazonense</name>
    <dbReference type="NCBI Taxonomy" id="2809027"/>
    <lineage>
        <taxon>Bacteria</taxon>
        <taxon>Bacillati</taxon>
        <taxon>Actinomycetota</taxon>
        <taxon>Actinomycetes</taxon>
        <taxon>Bifidobacteriales</taxon>
        <taxon>Bifidobacteriaceae</taxon>
        <taxon>Bifidobacterium</taxon>
    </lineage>
</organism>
<feature type="transmembrane region" description="Helical" evidence="12">
    <location>
        <begin position="332"/>
        <end position="353"/>
    </location>
</feature>
<evidence type="ECO:0000256" key="2">
    <source>
        <dbReference type="ARBA" id="ARBA00022448"/>
    </source>
</evidence>
<feature type="transmembrane region" description="Helical" evidence="12">
    <location>
        <begin position="373"/>
        <end position="394"/>
    </location>
</feature>
<name>A0ABS9VUY5_9BIFI</name>
<evidence type="ECO:0000256" key="7">
    <source>
        <dbReference type="ARBA" id="ARBA00022692"/>
    </source>
</evidence>
<evidence type="ECO:0000256" key="10">
    <source>
        <dbReference type="ARBA" id="ARBA00023136"/>
    </source>
</evidence>
<feature type="transmembrane region" description="Helical" evidence="12">
    <location>
        <begin position="271"/>
        <end position="289"/>
    </location>
</feature>
<dbReference type="PROSITE" id="PS51098">
    <property type="entry name" value="PTS_EIIB_TYPE_1"/>
    <property type="match status" value="1"/>
</dbReference>
<dbReference type="InterPro" id="IPR013013">
    <property type="entry name" value="PTS_EIIC_1"/>
</dbReference>
<comment type="caution">
    <text evidence="15">The sequence shown here is derived from an EMBL/GenBank/DDBJ whole genome shotgun (WGS) entry which is preliminary data.</text>
</comment>
<dbReference type="InterPro" id="IPR003352">
    <property type="entry name" value="PTS_EIIC"/>
</dbReference>
<feature type="domain" description="PTS EIIB type-1" evidence="13">
    <location>
        <begin position="434"/>
        <end position="516"/>
    </location>
</feature>
<evidence type="ECO:0000256" key="3">
    <source>
        <dbReference type="ARBA" id="ARBA00022475"/>
    </source>
</evidence>
<evidence type="ECO:0000256" key="1">
    <source>
        <dbReference type="ARBA" id="ARBA00004651"/>
    </source>
</evidence>
<reference evidence="15 16" key="1">
    <citation type="journal article" date="2021" name="Environ. Microbiol.">
        <title>Genetic insights into the dark matter of the mammalian gut microbiota through targeted genome reconstruction.</title>
        <authorList>
            <person name="Lugli G.A."/>
            <person name="Alessandri G."/>
            <person name="Milani C."/>
            <person name="Viappiani A."/>
            <person name="Fontana F."/>
            <person name="Tarracchini C."/>
            <person name="Mancabelli L."/>
            <person name="Argentini C."/>
            <person name="Ruiz L."/>
            <person name="Margolles A."/>
            <person name="van Sinderen D."/>
            <person name="Turroni F."/>
            <person name="Ventura M."/>
        </authorList>
    </citation>
    <scope>NUCLEOTIDE SEQUENCE [LARGE SCALE GENOMIC DNA]</scope>
    <source>
        <strain evidence="15 16">MA1</strain>
    </source>
</reference>
<feature type="transmembrane region" description="Helical" evidence="12">
    <location>
        <begin position="12"/>
        <end position="32"/>
    </location>
</feature>
<evidence type="ECO:0000256" key="4">
    <source>
        <dbReference type="ARBA" id="ARBA00022597"/>
    </source>
</evidence>
<evidence type="ECO:0000313" key="15">
    <source>
        <dbReference type="EMBL" id="MCH9275911.1"/>
    </source>
</evidence>
<feature type="transmembrane region" description="Helical" evidence="12">
    <location>
        <begin position="122"/>
        <end position="140"/>
    </location>
</feature>
<dbReference type="InterPro" id="IPR036878">
    <property type="entry name" value="Glu_permease_IIB"/>
</dbReference>
<sequence>MKAYIQRLGRALMLPVACLPAAALFLGLGYWIDPSGWGGNNVISAYLCKTGGAILDNLGLLFAVGVAIGMARNKDGASALSGLVGFLTVTTIMGSASMFLGFDSDPAVIATEHPAFAPGAIGNKNVFFGIMVGCIAGALYNKFHQVKLPDFLAFFSGRRCVPILTAALMSVISLALLFIWPVIYNGLVAFGEGIMGMGAVGAAIYAFFNRLLIPTGLHHALNNVFWFNLAGIDDITKFWTGVGGLNGDVAAVTATGGFHPFGVYVTGMYQAGFFPIMMFGLPAGAFAIWKNAKPENKKAVGSLMLAGALAAFLTGVTEPLEFSFMFAAFPLYVVHALLTALSVFIAAAFQWIAGFNFSAGFIDWFLSLNVPRAHMPFMLIVQGLVFAVIYYFVFDFMIRKFNMKTPGRGDDEIEDATADTDSSAVPASTGDKYEVMAAKLYAALGGKANVVEIENCTTRLRMGVRDTAKVDLDAIKKAGVPGVKVLDSKNIQVIVGTQVQAVADAMEVLHGAPVITGGSAPKA</sequence>
<comment type="subcellular location">
    <subcellularLocation>
        <location evidence="1">Cell membrane</location>
        <topology evidence="1">Multi-pass membrane protein</topology>
    </subcellularLocation>
</comment>
<dbReference type="InterPro" id="IPR018113">
    <property type="entry name" value="PTrfase_EIIB_Cys"/>
</dbReference>
<dbReference type="Pfam" id="PF02378">
    <property type="entry name" value="PTS_EIIC"/>
    <property type="match status" value="1"/>
</dbReference>
<dbReference type="PANTHER" id="PTHR30009">
    <property type="entry name" value="CYTOCHROME C-TYPE SYNTHESIS PROTEIN AND PTS TRANSMEMBRANE COMPONENT"/>
    <property type="match status" value="1"/>
</dbReference>
<keyword evidence="9 12" id="KW-1133">Transmembrane helix</keyword>
<dbReference type="NCBIfam" id="TIGR00826">
    <property type="entry name" value="EIIB_glc"/>
    <property type="match status" value="1"/>
</dbReference>
<keyword evidence="5 15" id="KW-0808">Transferase</keyword>
<keyword evidence="2" id="KW-0813">Transport</keyword>
<dbReference type="Proteomes" id="UP000710815">
    <property type="component" value="Unassembled WGS sequence"/>
</dbReference>
<evidence type="ECO:0000256" key="8">
    <source>
        <dbReference type="ARBA" id="ARBA00022777"/>
    </source>
</evidence>
<reference evidence="15 16" key="2">
    <citation type="journal article" date="2021" name="Syst. Appl. Microbiol.">
        <title>Phylogenetic classification of ten novel species belonging to the genus Bifidobacterium comprising B. phasiani sp. nov., B. pongonis sp. nov., B. saguinibicoloris sp. nov., B. colobi sp. nov., B. simiiventris sp. nov., B. santillanense sp. nov., B. miconis sp. nov., B. amazonense sp. nov., B. pluvialisilvae sp. nov., and B. miconisargentati sp. nov.</title>
        <authorList>
            <person name="Lugli G.A."/>
            <person name="Calvete-Torre I."/>
            <person name="Alessandri G."/>
            <person name="Milani C."/>
            <person name="Turroni F."/>
            <person name="Laiolo P."/>
            <person name="Ossiprandi M.C."/>
            <person name="Margolles A."/>
            <person name="Ruiz L."/>
            <person name="Ventura M."/>
        </authorList>
    </citation>
    <scope>NUCLEOTIDE SEQUENCE [LARGE SCALE GENOMIC DNA]</scope>
    <source>
        <strain evidence="15 16">MA1</strain>
    </source>
</reference>
<feature type="domain" description="PTS EIIC type-1" evidence="14">
    <location>
        <begin position="1"/>
        <end position="410"/>
    </location>
</feature>
<feature type="active site" description="Phosphocysteine intermediate; for EIIB activity" evidence="11">
    <location>
        <position position="456"/>
    </location>
</feature>
<keyword evidence="6" id="KW-0598">Phosphotransferase system</keyword>
<accession>A0ABS9VUY5</accession>
<dbReference type="RefSeq" id="WP_241513619.1">
    <property type="nucleotide sequence ID" value="NZ_JAFEJT020000021.1"/>
</dbReference>